<feature type="non-terminal residue" evidence="2">
    <location>
        <position position="111"/>
    </location>
</feature>
<feature type="non-terminal residue" evidence="2">
    <location>
        <position position="1"/>
    </location>
</feature>
<dbReference type="STRING" id="1231657.A0A1Y1YC45"/>
<proteinExistence type="predicted"/>
<dbReference type="PANTHER" id="PTHR24068">
    <property type="entry name" value="UBIQUITIN-CONJUGATING ENZYME E2"/>
    <property type="match status" value="1"/>
</dbReference>
<evidence type="ECO:0000313" key="3">
    <source>
        <dbReference type="Proteomes" id="UP000193144"/>
    </source>
</evidence>
<dbReference type="AlphaFoldDB" id="A0A1Y1YC45"/>
<dbReference type="Gene3D" id="3.10.110.10">
    <property type="entry name" value="Ubiquitin Conjugating Enzyme"/>
    <property type="match status" value="1"/>
</dbReference>
<dbReference type="Pfam" id="PF00179">
    <property type="entry name" value="UQ_con"/>
    <property type="match status" value="1"/>
</dbReference>
<reference evidence="2 3" key="1">
    <citation type="submission" date="2016-07" db="EMBL/GenBank/DDBJ databases">
        <title>Pervasive Adenine N6-methylation of Active Genes in Fungi.</title>
        <authorList>
            <consortium name="DOE Joint Genome Institute"/>
            <person name="Mondo S.J."/>
            <person name="Dannebaum R.O."/>
            <person name="Kuo R.C."/>
            <person name="Labutti K."/>
            <person name="Haridas S."/>
            <person name="Kuo A."/>
            <person name="Salamov A."/>
            <person name="Ahrendt S.R."/>
            <person name="Lipzen A."/>
            <person name="Sullivan W."/>
            <person name="Andreopoulos W.B."/>
            <person name="Clum A."/>
            <person name="Lindquist E."/>
            <person name="Daum C."/>
            <person name="Ramamoorthy G.K."/>
            <person name="Gryganskyi A."/>
            <person name="Culley D."/>
            <person name="Magnuson J.K."/>
            <person name="James T.Y."/>
            <person name="O'Malley M.A."/>
            <person name="Stajich J.E."/>
            <person name="Spatafora J.W."/>
            <person name="Visel A."/>
            <person name="Grigoriev I.V."/>
        </authorList>
    </citation>
    <scope>NUCLEOTIDE SEQUENCE [LARGE SCALE GENOMIC DNA]</scope>
    <source>
        <strain evidence="2 3">CBS 115471</strain>
    </source>
</reference>
<dbReference type="InterPro" id="IPR000608">
    <property type="entry name" value="UBC"/>
</dbReference>
<dbReference type="Proteomes" id="UP000193144">
    <property type="component" value="Unassembled WGS sequence"/>
</dbReference>
<keyword evidence="3" id="KW-1185">Reference proteome</keyword>
<dbReference type="OrthoDB" id="10069349at2759"/>
<dbReference type="SMART" id="SM00212">
    <property type="entry name" value="UBCc"/>
    <property type="match status" value="1"/>
</dbReference>
<dbReference type="EMBL" id="MCFA01000276">
    <property type="protein sequence ID" value="ORX95513.1"/>
    <property type="molecule type" value="Genomic_DNA"/>
</dbReference>
<organism evidence="2 3">
    <name type="scientific">Clohesyomyces aquaticus</name>
    <dbReference type="NCBI Taxonomy" id="1231657"/>
    <lineage>
        <taxon>Eukaryota</taxon>
        <taxon>Fungi</taxon>
        <taxon>Dikarya</taxon>
        <taxon>Ascomycota</taxon>
        <taxon>Pezizomycotina</taxon>
        <taxon>Dothideomycetes</taxon>
        <taxon>Pleosporomycetidae</taxon>
        <taxon>Pleosporales</taxon>
        <taxon>Lindgomycetaceae</taxon>
        <taxon>Clohesyomyces</taxon>
    </lineage>
</organism>
<gene>
    <name evidence="2" type="ORF">BCR34DRAFT_444495</name>
</gene>
<feature type="domain" description="UBC core" evidence="1">
    <location>
        <begin position="1"/>
        <end position="111"/>
    </location>
</feature>
<name>A0A1Y1YC45_9PLEO</name>
<dbReference type="PROSITE" id="PS50127">
    <property type="entry name" value="UBC_2"/>
    <property type="match status" value="1"/>
</dbReference>
<sequence>SIEGTPGSPYSGGIFHILIIIQDYPFKAPKFQFLTPIYHSNVNAHGEICLDILADWFSSCQTLVNLLRSLSSILDSPPLLDPMVPDIAELYVRDRGMWERNAREFTEGFAM</sequence>
<protein>
    <submittedName>
        <fullName evidence="2">Ubiquitin-conjugating enzyme/RWD-like protein</fullName>
    </submittedName>
</protein>
<comment type="caution">
    <text evidence="2">The sequence shown here is derived from an EMBL/GenBank/DDBJ whole genome shotgun (WGS) entry which is preliminary data.</text>
</comment>
<dbReference type="SUPFAM" id="SSF54495">
    <property type="entry name" value="UBC-like"/>
    <property type="match status" value="1"/>
</dbReference>
<dbReference type="InterPro" id="IPR016135">
    <property type="entry name" value="UBQ-conjugating_enzyme/RWD"/>
</dbReference>
<accession>A0A1Y1YC45</accession>
<evidence type="ECO:0000313" key="2">
    <source>
        <dbReference type="EMBL" id="ORX95513.1"/>
    </source>
</evidence>
<evidence type="ECO:0000259" key="1">
    <source>
        <dbReference type="PROSITE" id="PS50127"/>
    </source>
</evidence>